<keyword evidence="9" id="KW-1185">Reference proteome</keyword>
<evidence type="ECO:0000256" key="6">
    <source>
        <dbReference type="SAM" id="Phobius"/>
    </source>
</evidence>
<evidence type="ECO:0000313" key="8">
    <source>
        <dbReference type="EMBL" id="GAA4405058.1"/>
    </source>
</evidence>
<evidence type="ECO:0000256" key="1">
    <source>
        <dbReference type="ARBA" id="ARBA00004236"/>
    </source>
</evidence>
<gene>
    <name evidence="8" type="ORF">GCM10023168_18340</name>
</gene>
<evidence type="ECO:0000313" key="9">
    <source>
        <dbReference type="Proteomes" id="UP001500945"/>
    </source>
</evidence>
<evidence type="ECO:0000259" key="7">
    <source>
        <dbReference type="Pfam" id="PF13190"/>
    </source>
</evidence>
<evidence type="ECO:0000256" key="4">
    <source>
        <dbReference type="ARBA" id="ARBA00022989"/>
    </source>
</evidence>
<sequence length="98" mass="9718">MLSLLVAAVVSAWASSHPDGLEHVAESLGFADTARESVAAGSPLADYAAPGVADSRLSGGLAGLVGVGVVALVMALLLGWLRRGPADPGSLEPADREG</sequence>
<name>A0ABP8KEN5_9MICO</name>
<dbReference type="Proteomes" id="UP001500945">
    <property type="component" value="Unassembled WGS sequence"/>
</dbReference>
<dbReference type="EMBL" id="BAABGM010000012">
    <property type="protein sequence ID" value="GAA4405058.1"/>
    <property type="molecule type" value="Genomic_DNA"/>
</dbReference>
<evidence type="ECO:0000256" key="5">
    <source>
        <dbReference type="ARBA" id="ARBA00023136"/>
    </source>
</evidence>
<evidence type="ECO:0000256" key="3">
    <source>
        <dbReference type="ARBA" id="ARBA00022692"/>
    </source>
</evidence>
<feature type="transmembrane region" description="Helical" evidence="6">
    <location>
        <begin position="61"/>
        <end position="81"/>
    </location>
</feature>
<comment type="subcellular location">
    <subcellularLocation>
        <location evidence="1">Cell membrane</location>
    </subcellularLocation>
</comment>
<dbReference type="Pfam" id="PF13190">
    <property type="entry name" value="PDGLE"/>
    <property type="match status" value="1"/>
</dbReference>
<dbReference type="InterPro" id="IPR025937">
    <property type="entry name" value="PDGLE_dom"/>
</dbReference>
<keyword evidence="3 6" id="KW-0812">Transmembrane</keyword>
<accession>A0ABP8KEN5</accession>
<organism evidence="8 9">
    <name type="scientific">Fodinibacter luteus</name>
    <dbReference type="NCBI Taxonomy" id="552064"/>
    <lineage>
        <taxon>Bacteria</taxon>
        <taxon>Bacillati</taxon>
        <taxon>Actinomycetota</taxon>
        <taxon>Actinomycetes</taxon>
        <taxon>Micrococcales</taxon>
        <taxon>Intrasporangiaceae</taxon>
        <taxon>Fodinibacter (ex Wang et al. 2009)</taxon>
    </lineage>
</organism>
<evidence type="ECO:0000256" key="2">
    <source>
        <dbReference type="ARBA" id="ARBA00022475"/>
    </source>
</evidence>
<reference evidence="9" key="1">
    <citation type="journal article" date="2019" name="Int. J. Syst. Evol. Microbiol.">
        <title>The Global Catalogue of Microorganisms (GCM) 10K type strain sequencing project: providing services to taxonomists for standard genome sequencing and annotation.</title>
        <authorList>
            <consortium name="The Broad Institute Genomics Platform"/>
            <consortium name="The Broad Institute Genome Sequencing Center for Infectious Disease"/>
            <person name="Wu L."/>
            <person name="Ma J."/>
        </authorList>
    </citation>
    <scope>NUCLEOTIDE SEQUENCE [LARGE SCALE GENOMIC DNA]</scope>
    <source>
        <strain evidence="9">JCM 17809</strain>
    </source>
</reference>
<keyword evidence="2" id="KW-1003">Cell membrane</keyword>
<comment type="caution">
    <text evidence="8">The sequence shown here is derived from an EMBL/GenBank/DDBJ whole genome shotgun (WGS) entry which is preliminary data.</text>
</comment>
<keyword evidence="5 6" id="KW-0472">Membrane</keyword>
<keyword evidence="4 6" id="KW-1133">Transmembrane helix</keyword>
<feature type="domain" description="PDGLE" evidence="7">
    <location>
        <begin position="2"/>
        <end position="81"/>
    </location>
</feature>
<proteinExistence type="predicted"/>
<protein>
    <recommendedName>
        <fullName evidence="7">PDGLE domain-containing protein</fullName>
    </recommendedName>
</protein>